<protein>
    <submittedName>
        <fullName evidence="8">Oligosaccharide flippase family protein</fullName>
    </submittedName>
</protein>
<evidence type="ECO:0000313" key="8">
    <source>
        <dbReference type="EMBL" id="QIH43304.1"/>
    </source>
</evidence>
<feature type="transmembrane region" description="Helical" evidence="7">
    <location>
        <begin position="113"/>
        <end position="134"/>
    </location>
</feature>
<keyword evidence="9" id="KW-1185">Reference proteome</keyword>
<dbReference type="EMBL" id="CP049332">
    <property type="protein sequence ID" value="QIH43304.1"/>
    <property type="molecule type" value="Genomic_DNA"/>
</dbReference>
<evidence type="ECO:0000256" key="4">
    <source>
        <dbReference type="ARBA" id="ARBA00022692"/>
    </source>
</evidence>
<evidence type="ECO:0000256" key="1">
    <source>
        <dbReference type="ARBA" id="ARBA00004651"/>
    </source>
</evidence>
<accession>A0A6G7CMJ9</accession>
<feature type="transmembrane region" description="Helical" evidence="7">
    <location>
        <begin position="384"/>
        <end position="406"/>
    </location>
</feature>
<dbReference type="InterPro" id="IPR050833">
    <property type="entry name" value="Poly_Biosynth_Transport"/>
</dbReference>
<keyword evidence="5 7" id="KW-1133">Transmembrane helix</keyword>
<dbReference type="PANTHER" id="PTHR30250">
    <property type="entry name" value="PST FAMILY PREDICTED COLANIC ACID TRANSPORTER"/>
    <property type="match status" value="1"/>
</dbReference>
<dbReference type="KEGG" id="vzi:G5S32_14960"/>
<evidence type="ECO:0000256" key="3">
    <source>
        <dbReference type="ARBA" id="ARBA00022475"/>
    </source>
</evidence>
<dbReference type="GO" id="GO:0005886">
    <property type="term" value="C:plasma membrane"/>
    <property type="evidence" value="ECO:0007669"/>
    <property type="project" value="UniProtKB-SubCell"/>
</dbReference>
<evidence type="ECO:0000256" key="7">
    <source>
        <dbReference type="SAM" id="Phobius"/>
    </source>
</evidence>
<dbReference type="Pfam" id="PF13440">
    <property type="entry name" value="Polysacc_synt_3"/>
    <property type="match status" value="1"/>
</dbReference>
<evidence type="ECO:0000313" key="9">
    <source>
        <dbReference type="Proteomes" id="UP000503003"/>
    </source>
</evidence>
<dbReference type="PANTHER" id="PTHR30250:SF10">
    <property type="entry name" value="LIPOPOLYSACCHARIDE BIOSYNTHESIS PROTEIN WZXC"/>
    <property type="match status" value="1"/>
</dbReference>
<name>A0A6G7CMJ9_9VIBR</name>
<comment type="similarity">
    <text evidence="2">Belongs to the polysaccharide synthase family.</text>
</comment>
<dbReference type="Proteomes" id="UP000503003">
    <property type="component" value="Chromosome 2"/>
</dbReference>
<feature type="transmembrane region" description="Helical" evidence="7">
    <location>
        <begin position="353"/>
        <end position="372"/>
    </location>
</feature>
<evidence type="ECO:0000256" key="2">
    <source>
        <dbReference type="ARBA" id="ARBA00007430"/>
    </source>
</evidence>
<feature type="transmembrane region" description="Helical" evidence="7">
    <location>
        <begin position="320"/>
        <end position="341"/>
    </location>
</feature>
<feature type="transmembrane region" description="Helical" evidence="7">
    <location>
        <begin position="83"/>
        <end position="101"/>
    </location>
</feature>
<evidence type="ECO:0000256" key="5">
    <source>
        <dbReference type="ARBA" id="ARBA00022989"/>
    </source>
</evidence>
<gene>
    <name evidence="8" type="ORF">G5S32_14960</name>
</gene>
<feature type="transmembrane region" description="Helical" evidence="7">
    <location>
        <begin position="173"/>
        <end position="192"/>
    </location>
</feature>
<evidence type="ECO:0000256" key="6">
    <source>
        <dbReference type="ARBA" id="ARBA00023136"/>
    </source>
</evidence>
<organism evidence="8 9">
    <name type="scientific">Vibrio ziniensis</name>
    <dbReference type="NCBI Taxonomy" id="2711221"/>
    <lineage>
        <taxon>Bacteria</taxon>
        <taxon>Pseudomonadati</taxon>
        <taxon>Pseudomonadota</taxon>
        <taxon>Gammaproteobacteria</taxon>
        <taxon>Vibrionales</taxon>
        <taxon>Vibrionaceae</taxon>
        <taxon>Vibrio</taxon>
    </lineage>
</organism>
<dbReference type="RefSeq" id="WP_165312841.1">
    <property type="nucleotide sequence ID" value="NZ_CP049332.1"/>
</dbReference>
<dbReference type="AlphaFoldDB" id="A0A6G7CMJ9"/>
<comment type="subcellular location">
    <subcellularLocation>
        <location evidence="1">Cell membrane</location>
        <topology evidence="1">Multi-pass membrane protein</topology>
    </subcellularLocation>
</comment>
<keyword evidence="6 7" id="KW-0472">Membrane</keyword>
<feature type="transmembrane region" description="Helical" evidence="7">
    <location>
        <begin position="146"/>
        <end position="167"/>
    </location>
</feature>
<feature type="transmembrane region" description="Helical" evidence="7">
    <location>
        <begin position="44"/>
        <end position="62"/>
    </location>
</feature>
<reference evidence="8 9" key="1">
    <citation type="submission" date="2020-02" db="EMBL/GenBank/DDBJ databases">
        <title>A complete genome of a marine bacterium Vibrio sp. ZWAL4003 isolated from the mangrove sediment with the ability to degrade polysaccharides.</title>
        <authorList>
            <person name="Wu J."/>
            <person name="Qu W."/>
            <person name="Zeng R."/>
        </authorList>
    </citation>
    <scope>NUCLEOTIDE SEQUENCE [LARGE SCALE GENOMIC DNA]</scope>
    <source>
        <strain evidence="8 9">ZWAL4003</strain>
    </source>
</reference>
<keyword evidence="4 7" id="KW-0812">Transmembrane</keyword>
<feature type="transmembrane region" description="Helical" evidence="7">
    <location>
        <begin position="21"/>
        <end position="38"/>
    </location>
</feature>
<feature type="transmembrane region" description="Helical" evidence="7">
    <location>
        <begin position="443"/>
        <end position="468"/>
    </location>
</feature>
<proteinExistence type="inferred from homology"/>
<feature type="transmembrane region" description="Helical" evidence="7">
    <location>
        <begin position="284"/>
        <end position="305"/>
    </location>
</feature>
<keyword evidence="3" id="KW-1003">Cell membrane</keyword>
<sequence length="497" mass="55753">MDESLNKRMAIGYLWNLVAKWANRLIGIISTLILVRLLSPADFGIASLTSIIIALFITVSEIGTDKYVIKAKQCTDDLLNSAWSLNLALKCFCSLFIVAFSEPLANWMAQPELQPVLLLCCVIPLLGALKNIGLVQYERELNYFPLTRLATTVKLIVFPVTICLALWLRNYWALIIGIVVNETFTLIGSYFIHPYRPRWSMNEWGKQWDFSKWMLLSTITGYIRSRIDVLLLGKLLPSGDVGTYRISQEFAWLPFSELIAPATSSLYSGISKISHNRDTLHDKIAQYLSVAYMLVVPSAVGIYALNKEIVNVVLGEQWQTAAPILGILSLLMLSMPLNIALQTALISLSKVKQLVIIDIVMVACIVVGFSYLGERSNTTLYQYATYRVSLVVLFIALLFVAYKWILGMSLTRVLSVFVLPFFPALIMYKAIDALLSNIYFSEPINLVLAVAVGAVVFIPVMIGVVYSVRRMSPDYFYLHSLLLRLKAAISVKVKNFI</sequence>
<feature type="transmembrane region" description="Helical" evidence="7">
    <location>
        <begin position="413"/>
        <end position="431"/>
    </location>
</feature>